<comment type="domain">
    <text evidence="6">The N-terminal zinc finger binds to poly(A) RNA.</text>
</comment>
<feature type="transmembrane region" description="Helical" evidence="8">
    <location>
        <begin position="794"/>
        <end position="817"/>
    </location>
</feature>
<comment type="subunit">
    <text evidence="6">Homodimer. Forms a heterotrimer with a catalytic subunit PAN2 to form the poly(A)-nuclease (PAN) deadenylation complex. Interacts (via PAM-2 motif) with poly(A)-binding protein (via PABC domain), conferring substrate specificity of the enzyme complex.</text>
</comment>
<feature type="domain" description="Pan3 C-terminal knob" evidence="9">
    <location>
        <begin position="519"/>
        <end position="652"/>
    </location>
</feature>
<keyword evidence="8" id="KW-0812">Transmembrane</keyword>
<dbReference type="SUPFAM" id="SSF56112">
    <property type="entry name" value="Protein kinase-like (PK-like)"/>
    <property type="match status" value="1"/>
</dbReference>
<feature type="binding site" evidence="6">
    <location>
        <position position="289"/>
    </location>
    <ligand>
        <name>ATP</name>
        <dbReference type="ChEBI" id="CHEBI:30616"/>
    </ligand>
</feature>
<evidence type="ECO:0000256" key="6">
    <source>
        <dbReference type="HAMAP-Rule" id="MF_03181"/>
    </source>
</evidence>
<dbReference type="AlphaFoldDB" id="A0A3M7SVX2"/>
<gene>
    <name evidence="6" type="primary">PAN3</name>
    <name evidence="10" type="ORF">BpHYR1_044225</name>
</gene>
<feature type="transmembrane region" description="Helical" evidence="8">
    <location>
        <begin position="755"/>
        <end position="773"/>
    </location>
</feature>
<accession>A0A3M7SVX2</accession>
<evidence type="ECO:0000256" key="5">
    <source>
        <dbReference type="ARBA" id="ARBA00023054"/>
    </source>
</evidence>
<sequence>MSTANTNFDNDPFPVFTPRNSFQQQLGRSPMQQNQQLPASNINNLLQSPFNASRFNTTSNQNLLQSNRTPSTHGSMRNQFNPDPASVNRQILANMVQNLSMTAPQTPLINKLQTPSTTPPPQSLGSNQHHGSSAHRKLFSNIDSHLGNNEMILLNGGQMDAGLSAHFLAQQQAGVVPHHLLSQQFSQSEMEPSRTIPNDLSNITHLKRSDSYFMSDELRSEILRKNLLATSVPSQEVVLQLPSQVKDYHNLVPLDNQQMNIDHKSRTFMYQTISYKATHIKTNVTYYLKRIMGFRFINQRYAEIVDAWKKIQHANICAFRDVFGTKEFDGEHSIIFVYDYYPGLETLQYRLYNNPNINMKGWANPYNIDGAARPFSAGKNMNGSRSLGLLPEQSVWEFVIQLSSIIRSIHSANLACRIVNPSRILVDHKSRLRLSGVGIFDILDQENDPSLISKYQQDDLIEFGRLVLALACNSLIAIQKEHINTSIEIVNRNFSNDLKTLIAHFMTPVSNLNGRAKSINDVMSLIGPRFYSILDNSFTRGDIIENDLSKEIENGRLFRLICKLNTVLERQDFNGDVQWSETGDRYMLKLFRDYIFHQVTPNGQPWIDLSHIVQCLNKFDTGSNEKICLVSPDSQNIMIVSYAQLKKCFEKQLNASSIDVQVSQKDQESFNFGNNAPPGFENASSKSTAPTSSNFFKTIKYAGDTTRNSYRRLMNLGEICICTSSLLVILVLLIAIPITMIIIGGIHFNDCSLQRLIPIWLIVSGFLTIIKNISTFVERIKIRDDNRPGNKIIMVFDSFLTIAIIVWFICGNIWTYANYNKVQTTDSTKDNYCHSLLV</sequence>
<comment type="subcellular location">
    <subcellularLocation>
        <location evidence="6">Cytoplasm</location>
        <location evidence="6">P-body</location>
    </subcellularLocation>
</comment>
<dbReference type="Pfam" id="PF18101">
    <property type="entry name" value="Pan3_CK"/>
    <property type="match status" value="1"/>
</dbReference>
<dbReference type="GO" id="GO:0000289">
    <property type="term" value="P:nuclear-transcribed mRNA poly(A) tail shortening"/>
    <property type="evidence" value="ECO:0007669"/>
    <property type="project" value="UniProtKB-UniRule"/>
</dbReference>
<comment type="function">
    <text evidence="6">Regulatory subunit of the poly(A)-nuclease (PAN) deadenylation complex, one of two cytoplasmic mRNA deadenylases involved in general and miRNA-mediated mRNA turnover. PAN specifically shortens poly(A) tails of RNA and the activity is stimulated by poly(A)-binding protein (PABP). PAN deadenylation is followed by rapid degradation of the shortened mRNA tails by the CCR4-NOT complex. Deadenylated mRNAs are then degraded by two alternative mechanisms, namely exosome-mediated 3'-5' exonucleolytic degradation, or deadenlyation-dependent mRNA decaping and subsequent 5'-3' exonucleolytic degradation by XRN1. PAN3 acts as a positive regulator for PAN activity, recruiting the catalytic subunit PAN2 to mRNA via its interaction with RNA and PABP, and to miRNA targets via its interaction with GW182 family proteins.</text>
</comment>
<dbReference type="FunFam" id="1.10.287.3700:FF:000001">
    <property type="entry name" value="PAN2-PAN3 deadenylation complex subunit PAN3"/>
    <property type="match status" value="1"/>
</dbReference>
<dbReference type="GO" id="GO:0005524">
    <property type="term" value="F:ATP binding"/>
    <property type="evidence" value="ECO:0007669"/>
    <property type="project" value="UniProtKB-UniRule"/>
</dbReference>
<dbReference type="GO" id="GO:0031251">
    <property type="term" value="C:PAN complex"/>
    <property type="evidence" value="ECO:0007669"/>
    <property type="project" value="UniProtKB-UniRule"/>
</dbReference>
<evidence type="ECO:0000256" key="3">
    <source>
        <dbReference type="ARBA" id="ARBA00022741"/>
    </source>
</evidence>
<evidence type="ECO:0000256" key="2">
    <source>
        <dbReference type="ARBA" id="ARBA00022664"/>
    </source>
</evidence>
<dbReference type="GO" id="GO:0008143">
    <property type="term" value="F:poly(A) binding"/>
    <property type="evidence" value="ECO:0007669"/>
    <property type="project" value="TreeGrafter"/>
</dbReference>
<dbReference type="GO" id="GO:0006397">
    <property type="term" value="P:mRNA processing"/>
    <property type="evidence" value="ECO:0007669"/>
    <property type="project" value="UniProtKB-KW"/>
</dbReference>
<dbReference type="PANTHER" id="PTHR12272:SF11">
    <property type="entry name" value="PAN2-PAN3 DEADENYLATION COMPLEX SUBUNIT PAN3"/>
    <property type="match status" value="1"/>
</dbReference>
<keyword evidence="8" id="KW-1133">Transmembrane helix</keyword>
<evidence type="ECO:0000256" key="7">
    <source>
        <dbReference type="SAM" id="MobiDB-lite"/>
    </source>
</evidence>
<evidence type="ECO:0000259" key="9">
    <source>
        <dbReference type="Pfam" id="PF18101"/>
    </source>
</evidence>
<comment type="domain">
    <text evidence="6">Contains a pseudokinase domain. The protein kinase domain is predicted to be catalytically inactive because some of the residues important for catalytic activity are substituted and it lacks the equivalent of the binding site for a peptide substrate. However, it has retained an ATP-binding site and ATP-binding is required for mRNA degradation, stimulating the activity of the PAN2 nuclease in vitro. The nucleotide-binding site is juxtaposed to the RNase active site of PAN2 in the complex and may actually bind nucleosides of a poly(A) RNA rather than ATP, feeding the poly(A)-tail to the active site of the deadenylase and thus increasing the efficiency with which this distributive enzyme degrades oligo(A) RNAs.</text>
</comment>
<feature type="region of interest" description="Disordered" evidence="7">
    <location>
        <begin position="109"/>
        <end position="134"/>
    </location>
</feature>
<dbReference type="InterPro" id="IPR041332">
    <property type="entry name" value="Pan3_CK"/>
</dbReference>
<keyword evidence="2 6" id="KW-0507">mRNA processing</keyword>
<dbReference type="Gene3D" id="1.20.5.5160">
    <property type="match status" value="1"/>
</dbReference>
<comment type="similarity">
    <text evidence="6">Belongs to the protein kinase superfamily. PAN3 family.</text>
</comment>
<feature type="coiled-coil region" evidence="6">
    <location>
        <begin position="528"/>
        <end position="566"/>
    </location>
</feature>
<dbReference type="Gene3D" id="1.10.287.3700">
    <property type="match status" value="1"/>
</dbReference>
<dbReference type="STRING" id="10195.A0A3M7SVX2"/>
<dbReference type="Gene3D" id="1.10.510.10">
    <property type="entry name" value="Transferase(Phosphotransferase) domain 1"/>
    <property type="match status" value="1"/>
</dbReference>
<feature type="binding site" evidence="6">
    <location>
        <begin position="339"/>
        <end position="346"/>
    </location>
    <ligand>
        <name>ATP</name>
        <dbReference type="ChEBI" id="CHEBI:30616"/>
    </ligand>
</feature>
<feature type="region of interest" description="Disordered" evidence="7">
    <location>
        <begin position="62"/>
        <end position="84"/>
    </location>
</feature>
<organism evidence="10 11">
    <name type="scientific">Brachionus plicatilis</name>
    <name type="common">Marine rotifer</name>
    <name type="synonym">Brachionus muelleri</name>
    <dbReference type="NCBI Taxonomy" id="10195"/>
    <lineage>
        <taxon>Eukaryota</taxon>
        <taxon>Metazoa</taxon>
        <taxon>Spiralia</taxon>
        <taxon>Gnathifera</taxon>
        <taxon>Rotifera</taxon>
        <taxon>Eurotatoria</taxon>
        <taxon>Monogononta</taxon>
        <taxon>Pseudotrocha</taxon>
        <taxon>Ploima</taxon>
        <taxon>Brachionidae</taxon>
        <taxon>Brachionus</taxon>
    </lineage>
</organism>
<keyword evidence="8" id="KW-0472">Membrane</keyword>
<dbReference type="PANTHER" id="PTHR12272">
    <property type="entry name" value="DEADENYLATION COMPLEX SUBUNIT PAN3"/>
    <property type="match status" value="1"/>
</dbReference>
<dbReference type="OrthoDB" id="204958at2759"/>
<keyword evidence="1 6" id="KW-0963">Cytoplasm</keyword>
<keyword evidence="4 6" id="KW-0067">ATP-binding</keyword>
<dbReference type="InterPro" id="IPR011009">
    <property type="entry name" value="Kinase-like_dom_sf"/>
</dbReference>
<evidence type="ECO:0000256" key="8">
    <source>
        <dbReference type="SAM" id="Phobius"/>
    </source>
</evidence>
<dbReference type="EMBL" id="REGN01000690">
    <property type="protein sequence ID" value="RNA39981.1"/>
    <property type="molecule type" value="Genomic_DNA"/>
</dbReference>
<comment type="caution">
    <text evidence="6">Lacks conserved residue(s) required for the propagation of feature annotation.</text>
</comment>
<dbReference type="Proteomes" id="UP000276133">
    <property type="component" value="Unassembled WGS sequence"/>
</dbReference>
<evidence type="ECO:0000313" key="11">
    <source>
        <dbReference type="Proteomes" id="UP000276133"/>
    </source>
</evidence>
<feature type="region of interest" description="Knob domain" evidence="6">
    <location>
        <begin position="567"/>
        <end position="838"/>
    </location>
</feature>
<dbReference type="GO" id="GO:0000932">
    <property type="term" value="C:P-body"/>
    <property type="evidence" value="ECO:0007669"/>
    <property type="project" value="UniProtKB-SubCell"/>
</dbReference>
<feature type="transmembrane region" description="Helical" evidence="8">
    <location>
        <begin position="719"/>
        <end position="743"/>
    </location>
</feature>
<comment type="domain">
    <text evidence="6">The pseudokinase domain, the coiled-coil (CC), and C-terminal knob domain (CK) form a structural unit (PKC) that forms an extensive high-affinity interaction surface for PAN2.</text>
</comment>
<evidence type="ECO:0000313" key="10">
    <source>
        <dbReference type="EMBL" id="RNA39981.1"/>
    </source>
</evidence>
<name>A0A3M7SVX2_BRAPC</name>
<proteinExistence type="inferred from homology"/>
<reference evidence="10 11" key="1">
    <citation type="journal article" date="2018" name="Sci. Rep.">
        <title>Genomic signatures of local adaptation to the degree of environmental predictability in rotifers.</title>
        <authorList>
            <person name="Franch-Gras L."/>
            <person name="Hahn C."/>
            <person name="Garcia-Roger E.M."/>
            <person name="Carmona M.J."/>
            <person name="Serra M."/>
            <person name="Gomez A."/>
        </authorList>
    </citation>
    <scope>NUCLEOTIDE SEQUENCE [LARGE SCALE GENOMIC DNA]</scope>
    <source>
        <strain evidence="10">HYR1</strain>
    </source>
</reference>
<keyword evidence="5 6" id="KW-0175">Coiled coil</keyword>
<dbReference type="InterPro" id="IPR030844">
    <property type="entry name" value="PAN3"/>
</dbReference>
<dbReference type="GO" id="GO:0010606">
    <property type="term" value="P:positive regulation of cytoplasmic mRNA processing body assembly"/>
    <property type="evidence" value="ECO:0007669"/>
    <property type="project" value="UniProtKB-UniRule"/>
</dbReference>
<evidence type="ECO:0000256" key="1">
    <source>
        <dbReference type="ARBA" id="ARBA00022490"/>
    </source>
</evidence>
<dbReference type="HAMAP" id="MF_03181">
    <property type="entry name" value="PAN3"/>
    <property type="match status" value="1"/>
</dbReference>
<keyword evidence="11" id="KW-1185">Reference proteome</keyword>
<keyword evidence="3 6" id="KW-0547">Nucleotide-binding</keyword>
<comment type="caution">
    <text evidence="10">The sequence shown here is derived from an EMBL/GenBank/DDBJ whole genome shotgun (WGS) entry which is preliminary data.</text>
</comment>
<evidence type="ECO:0000256" key="4">
    <source>
        <dbReference type="ARBA" id="ARBA00022840"/>
    </source>
</evidence>
<protein>
    <recommendedName>
        <fullName evidence="6">PAN2-PAN3 deadenylation complex subunit PAN3</fullName>
    </recommendedName>
    <alternativeName>
        <fullName evidence="6">PAB1P-dependent poly(A)-specific ribonuclease</fullName>
    </alternativeName>
    <alternativeName>
        <fullName evidence="6">Poly(A)-nuclease deadenylation complex subunit 3</fullName>
        <shortName evidence="6">PAN deadenylation complex subunit 3</shortName>
    </alternativeName>
</protein>